<dbReference type="InterPro" id="IPR044505">
    <property type="entry name" value="GlgX_Isoamylase_N_E_set"/>
</dbReference>
<gene>
    <name evidence="4" type="primary">glgX_2</name>
    <name evidence="4" type="ORF">DYBT9623_00317</name>
</gene>
<dbReference type="EMBL" id="CAJRAU010000001">
    <property type="protein sequence ID" value="CAG5067596.1"/>
    <property type="molecule type" value="Genomic_DNA"/>
</dbReference>
<reference evidence="4 5" key="1">
    <citation type="submission" date="2021-04" db="EMBL/GenBank/DDBJ databases">
        <authorList>
            <person name="Rodrigo-Torres L."/>
            <person name="Arahal R. D."/>
            <person name="Lucena T."/>
        </authorList>
    </citation>
    <scope>NUCLEOTIDE SEQUENCE [LARGE SCALE GENOMIC DNA]</scope>
    <source>
        <strain evidence="4 5">CECT 9623</strain>
    </source>
</reference>
<dbReference type="RefSeq" id="WP_406566152.1">
    <property type="nucleotide sequence ID" value="NZ_CAJRAU010000001.1"/>
</dbReference>
<accession>A0ABM8UJ99</accession>
<feature type="domain" description="Glycoside hydrolase family 13 N-terminal" evidence="3">
    <location>
        <begin position="26"/>
        <end position="115"/>
    </location>
</feature>
<dbReference type="InterPro" id="IPR004193">
    <property type="entry name" value="Glyco_hydro_13_N"/>
</dbReference>
<keyword evidence="4" id="KW-0378">Hydrolase</keyword>
<keyword evidence="5" id="KW-1185">Reference proteome</keyword>
<dbReference type="CDD" id="cd02856">
    <property type="entry name" value="E_set_GDE_Isoamylase_N"/>
    <property type="match status" value="1"/>
</dbReference>
<dbReference type="InterPro" id="IPR006047">
    <property type="entry name" value="GH13_cat_dom"/>
</dbReference>
<evidence type="ECO:0000259" key="2">
    <source>
        <dbReference type="Pfam" id="PF00128"/>
    </source>
</evidence>
<comment type="similarity">
    <text evidence="1">Belongs to the glycosyl hydrolase 13 family.</text>
</comment>
<dbReference type="Gene3D" id="2.60.40.10">
    <property type="entry name" value="Immunoglobulins"/>
    <property type="match status" value="1"/>
</dbReference>
<dbReference type="InterPro" id="IPR017853">
    <property type="entry name" value="GH"/>
</dbReference>
<dbReference type="PANTHER" id="PTHR43002">
    <property type="entry name" value="GLYCOGEN DEBRANCHING ENZYME"/>
    <property type="match status" value="1"/>
</dbReference>
<feature type="domain" description="Glycosyl hydrolase family 13 catalytic" evidence="2">
    <location>
        <begin position="194"/>
        <end position="297"/>
    </location>
</feature>
<dbReference type="GO" id="GO:0016798">
    <property type="term" value="F:hydrolase activity, acting on glycosyl bonds"/>
    <property type="evidence" value="ECO:0007669"/>
    <property type="project" value="UniProtKB-KW"/>
</dbReference>
<organism evidence="4 5">
    <name type="scientific">Dyadobacter linearis</name>
    <dbReference type="NCBI Taxonomy" id="2823330"/>
    <lineage>
        <taxon>Bacteria</taxon>
        <taxon>Pseudomonadati</taxon>
        <taxon>Bacteroidota</taxon>
        <taxon>Cytophagia</taxon>
        <taxon>Cytophagales</taxon>
        <taxon>Spirosomataceae</taxon>
        <taxon>Dyadobacter</taxon>
    </lineage>
</organism>
<sequence length="323" mass="36398">MHIIRNEVLESPDSMNLDLRPGSSYPLGATWDGEGVNFAVFSENATKVELCLFEGPEAEAENVKIEIEEVTHHIWHVYVPGLEPGQLYGYRMHGPYEPENGHRFNPNKLLIDPYAKALSSTIKWDDSLFSYEIGNEQQDLSFSETDSAAFIPKSVVTDPNFDWEDDELPRIPYHDTILYEAHVKGFSRLNPHIPEELQGTFAGIAHPASIQYLKELGITALELLPIHHYAADRHLQEKGLTNYWGYNTLAFFAPDVRYSSGGTLGGQVTDFKNMVKALHKAGIEVILDVVYNHTAEGNQMGPTLSFRGIDNASYYRLSQEDPR</sequence>
<dbReference type="Pfam" id="PF00128">
    <property type="entry name" value="Alpha-amylase"/>
    <property type="match status" value="1"/>
</dbReference>
<proteinExistence type="inferred from homology"/>
<protein>
    <submittedName>
        <fullName evidence="4">Glycogen operon protein GlgX</fullName>
        <ecNumber evidence="4">3.2.1.-</ecNumber>
    </submittedName>
</protein>
<keyword evidence="4" id="KW-0326">Glycosidase</keyword>
<dbReference type="Proteomes" id="UP000679725">
    <property type="component" value="Unassembled WGS sequence"/>
</dbReference>
<dbReference type="EC" id="3.2.1.-" evidence="4"/>
<comment type="caution">
    <text evidence="4">The sequence shown here is derived from an EMBL/GenBank/DDBJ whole genome shotgun (WGS) entry which is preliminary data.</text>
</comment>
<dbReference type="SUPFAM" id="SSF51445">
    <property type="entry name" value="(Trans)glycosidases"/>
    <property type="match status" value="1"/>
</dbReference>
<evidence type="ECO:0000313" key="5">
    <source>
        <dbReference type="Proteomes" id="UP000679725"/>
    </source>
</evidence>
<dbReference type="InterPro" id="IPR014756">
    <property type="entry name" value="Ig_E-set"/>
</dbReference>
<dbReference type="SUPFAM" id="SSF81296">
    <property type="entry name" value="E set domains"/>
    <property type="match status" value="1"/>
</dbReference>
<dbReference type="Pfam" id="PF02922">
    <property type="entry name" value="CBM_48"/>
    <property type="match status" value="1"/>
</dbReference>
<name>A0ABM8UJ99_9BACT</name>
<dbReference type="InterPro" id="IPR013783">
    <property type="entry name" value="Ig-like_fold"/>
</dbReference>
<evidence type="ECO:0000256" key="1">
    <source>
        <dbReference type="ARBA" id="ARBA00008061"/>
    </source>
</evidence>
<dbReference type="Gene3D" id="3.20.20.80">
    <property type="entry name" value="Glycosidases"/>
    <property type="match status" value="1"/>
</dbReference>
<evidence type="ECO:0000313" key="4">
    <source>
        <dbReference type="EMBL" id="CAG5067596.1"/>
    </source>
</evidence>
<evidence type="ECO:0000259" key="3">
    <source>
        <dbReference type="Pfam" id="PF02922"/>
    </source>
</evidence>